<sequence>MAKNEAETILNLVNLYALAIDTLQWDLFDEVFTDDVIADYGEGAVWTGLATFKQVFAVIHAVYSGTQHTMTNTVWEFRGNEGFAVTYGHFRLIKPGTPGGDFWEGQGYYDDRLVKVHGKWWIQHRISRITWAGGNPVVLQTTPGQEVVVPITSLHQVAAAGDLRFLHERHPDA</sequence>
<dbReference type="EMBL" id="JAIRAU010000028">
    <property type="protein sequence ID" value="MBZ5711893.1"/>
    <property type="molecule type" value="Genomic_DNA"/>
</dbReference>
<evidence type="ECO:0000313" key="3">
    <source>
        <dbReference type="Proteomes" id="UP001139031"/>
    </source>
</evidence>
<protein>
    <submittedName>
        <fullName evidence="2">Nuclear transport factor 2 family protein</fullName>
    </submittedName>
</protein>
<evidence type="ECO:0000313" key="2">
    <source>
        <dbReference type="EMBL" id="MBZ5711893.1"/>
    </source>
</evidence>
<gene>
    <name evidence="2" type="ORF">K7C98_21840</name>
</gene>
<dbReference type="InterPro" id="IPR032710">
    <property type="entry name" value="NTF2-like_dom_sf"/>
</dbReference>
<accession>A0ABS7TUG5</accession>
<organism evidence="2 3">
    <name type="scientific">Nannocystis pusilla</name>
    <dbReference type="NCBI Taxonomy" id="889268"/>
    <lineage>
        <taxon>Bacteria</taxon>
        <taxon>Pseudomonadati</taxon>
        <taxon>Myxococcota</taxon>
        <taxon>Polyangia</taxon>
        <taxon>Nannocystales</taxon>
        <taxon>Nannocystaceae</taxon>
        <taxon>Nannocystis</taxon>
    </lineage>
</organism>
<name>A0ABS7TUG5_9BACT</name>
<comment type="caution">
    <text evidence="2">The sequence shown here is derived from an EMBL/GenBank/DDBJ whole genome shotgun (WGS) entry which is preliminary data.</text>
</comment>
<dbReference type="SUPFAM" id="SSF54427">
    <property type="entry name" value="NTF2-like"/>
    <property type="match status" value="1"/>
</dbReference>
<dbReference type="Gene3D" id="3.10.450.50">
    <property type="match status" value="1"/>
</dbReference>
<evidence type="ECO:0000259" key="1">
    <source>
        <dbReference type="Pfam" id="PF13577"/>
    </source>
</evidence>
<dbReference type="Pfam" id="PF13577">
    <property type="entry name" value="SnoaL_4"/>
    <property type="match status" value="1"/>
</dbReference>
<keyword evidence="3" id="KW-1185">Reference proteome</keyword>
<proteinExistence type="predicted"/>
<reference evidence="2" key="1">
    <citation type="submission" date="2021-08" db="EMBL/GenBank/DDBJ databases">
        <authorList>
            <person name="Stevens D.C."/>
        </authorList>
    </citation>
    <scope>NUCLEOTIDE SEQUENCE</scope>
    <source>
        <strain evidence="2">DSM 53165</strain>
    </source>
</reference>
<dbReference type="RefSeq" id="WP_224193657.1">
    <property type="nucleotide sequence ID" value="NZ_JAIRAU010000028.1"/>
</dbReference>
<dbReference type="InterPro" id="IPR037401">
    <property type="entry name" value="SnoaL-like"/>
</dbReference>
<feature type="domain" description="SnoaL-like" evidence="1">
    <location>
        <begin position="7"/>
        <end position="125"/>
    </location>
</feature>
<dbReference type="Proteomes" id="UP001139031">
    <property type="component" value="Unassembled WGS sequence"/>
</dbReference>